<comment type="caution">
    <text evidence="10">Lacks conserved residue(s) required for the propagation of feature annotation.</text>
</comment>
<dbReference type="NCBIfam" id="TIGR00234">
    <property type="entry name" value="tyrS"/>
    <property type="match status" value="1"/>
</dbReference>
<feature type="binding site" evidence="10">
    <location>
        <position position="235"/>
    </location>
    <ligand>
        <name>ATP</name>
        <dbReference type="ChEBI" id="CHEBI:30616"/>
    </ligand>
</feature>
<evidence type="ECO:0000256" key="5">
    <source>
        <dbReference type="ARBA" id="ARBA00022840"/>
    </source>
</evidence>
<dbReference type="InterPro" id="IPR014729">
    <property type="entry name" value="Rossmann-like_a/b/a_fold"/>
</dbReference>
<dbReference type="Gene3D" id="3.10.290.10">
    <property type="entry name" value="RNA-binding S4 domain"/>
    <property type="match status" value="1"/>
</dbReference>
<keyword evidence="3 10" id="KW-0436">Ligase</keyword>
<keyword evidence="5 10" id="KW-0067">ATP-binding</keyword>
<keyword evidence="8 10" id="KW-0030">Aminoacyl-tRNA synthetase</keyword>
<comment type="subunit">
    <text evidence="1 10">Homodimer.</text>
</comment>
<dbReference type="CDD" id="cd00805">
    <property type="entry name" value="TyrRS_core"/>
    <property type="match status" value="1"/>
</dbReference>
<dbReference type="GO" id="GO:0003723">
    <property type="term" value="F:RNA binding"/>
    <property type="evidence" value="ECO:0007669"/>
    <property type="project" value="UniProtKB-KW"/>
</dbReference>
<dbReference type="HAMAP" id="MF_02007">
    <property type="entry name" value="Tyr_tRNA_synth_type2"/>
    <property type="match status" value="1"/>
</dbReference>
<dbReference type="InterPro" id="IPR002305">
    <property type="entry name" value="aa-tRNA-synth_Ic"/>
</dbReference>
<feature type="domain" description="RNA-binding S4" evidence="12">
    <location>
        <begin position="350"/>
        <end position="372"/>
    </location>
</feature>
<dbReference type="Gene3D" id="3.40.50.620">
    <property type="entry name" value="HUPs"/>
    <property type="match status" value="1"/>
</dbReference>
<dbReference type="PRINTS" id="PR01040">
    <property type="entry name" value="TRNASYNTHTYR"/>
</dbReference>
<dbReference type="PANTHER" id="PTHR11766:SF1">
    <property type="entry name" value="TYROSINE--TRNA LIGASE"/>
    <property type="match status" value="1"/>
</dbReference>
<gene>
    <name evidence="10" type="primary">tyrS</name>
    <name evidence="13" type="ORF">HGMM_OP2C265</name>
</gene>
<evidence type="ECO:0000256" key="11">
    <source>
        <dbReference type="PROSITE-ProRule" id="PRU00182"/>
    </source>
</evidence>
<evidence type="ECO:0000256" key="6">
    <source>
        <dbReference type="ARBA" id="ARBA00022884"/>
    </source>
</evidence>
<dbReference type="EC" id="6.1.1.1" evidence="10"/>
<evidence type="ECO:0000259" key="12">
    <source>
        <dbReference type="Pfam" id="PF01479"/>
    </source>
</evidence>
<keyword evidence="4 10" id="KW-0547">Nucleotide-binding</keyword>
<comment type="similarity">
    <text evidence="10">Belongs to the class-I aminoacyl-tRNA synthetase family. TyrS type 2 subfamily.</text>
</comment>
<dbReference type="SUPFAM" id="SSF52374">
    <property type="entry name" value="Nucleotidylyl transferase"/>
    <property type="match status" value="1"/>
</dbReference>
<dbReference type="InterPro" id="IPR002307">
    <property type="entry name" value="Tyr-tRNA-ligase"/>
</dbReference>
<dbReference type="CDD" id="cd00165">
    <property type="entry name" value="S4"/>
    <property type="match status" value="1"/>
</dbReference>
<organism evidence="13">
    <name type="scientific">Acetithermum autotrophicum</name>
    <dbReference type="NCBI Taxonomy" id="1446466"/>
    <lineage>
        <taxon>Bacteria</taxon>
        <taxon>Candidatus Bipolaricaulota</taxon>
        <taxon>Candidatus Acetithermum</taxon>
    </lineage>
</organism>
<dbReference type="AlphaFoldDB" id="H5SRK0"/>
<reference evidence="13" key="2">
    <citation type="journal article" date="2012" name="PLoS ONE">
        <title>A Deeply Branching Thermophilic Bacterium with an Ancient Acetyl-CoA Pathway Dominates a Subsurface Ecosystem.</title>
        <authorList>
            <person name="Takami H."/>
            <person name="Noguchi H."/>
            <person name="Takaki Y."/>
            <person name="Uchiyama I."/>
            <person name="Toyoda A."/>
            <person name="Nishi S."/>
            <person name="Chee G.-J."/>
            <person name="Arai W."/>
            <person name="Nunoura T."/>
            <person name="Itoh T."/>
            <person name="Hattori M."/>
            <person name="Takai K."/>
        </authorList>
    </citation>
    <scope>NUCLEOTIDE SEQUENCE</scope>
</reference>
<dbReference type="GO" id="GO:0005524">
    <property type="term" value="F:ATP binding"/>
    <property type="evidence" value="ECO:0007669"/>
    <property type="project" value="UniProtKB-UniRule"/>
</dbReference>
<evidence type="ECO:0000256" key="3">
    <source>
        <dbReference type="ARBA" id="ARBA00022598"/>
    </source>
</evidence>
<name>H5SRK0_ACEAU</name>
<dbReference type="PANTHER" id="PTHR11766">
    <property type="entry name" value="TYROSYL-TRNA SYNTHETASE"/>
    <property type="match status" value="1"/>
</dbReference>
<proteinExistence type="inferred from homology"/>
<comment type="function">
    <text evidence="10">Catalyzes the attachment of tyrosine to tRNA(Tyr) in a two-step reaction: tyrosine is first activated by ATP to form Tyr-AMP and then transferred to the acceptor end of tRNA(Tyr).</text>
</comment>
<evidence type="ECO:0000256" key="2">
    <source>
        <dbReference type="ARBA" id="ARBA00022490"/>
    </source>
</evidence>
<comment type="subcellular location">
    <subcellularLocation>
        <location evidence="10">Cytoplasm</location>
    </subcellularLocation>
</comment>
<sequence length="400" mass="45628">MKRLTLEEQLRFLKRRAVDIIPEADLIKKLERSARTGKPLRVKLGVDPTSPDIHIGIGVVLQKLRDFQELGHTAVLIVGDFTARIGDPSERASQRKMLSKEEVEANMRAYKEQALKILDPARTEFRYNSEWLEKMDFARLLELASKYTVAAMLERDDFAKRFREGNPISIVEFLYPLAQGYDSVAIEADVELGGTDQRFNLLVGRALQERYGQEPQVCFIMPLLEGLDGVKKMSKSYGNYVGITEPPTEMFGKLMSIPDALLEKYVKLLTDLDWEELKKLHPKEQKQKMAHAIVARYHSQEAADRALEEFERVFARKERPTDIPKLSLDRSALKPDGTIWIVDLIAPLTKSRSEAKRLIEQGAVELDGRKITQFDQSVLVKDGALLRIGKHTFAEVHLKE</sequence>
<comment type="catalytic activity">
    <reaction evidence="9 10">
        <text>tRNA(Tyr) + L-tyrosine + ATP = L-tyrosyl-tRNA(Tyr) + AMP + diphosphate + H(+)</text>
        <dbReference type="Rhea" id="RHEA:10220"/>
        <dbReference type="Rhea" id="RHEA-COMP:9706"/>
        <dbReference type="Rhea" id="RHEA-COMP:9707"/>
        <dbReference type="ChEBI" id="CHEBI:15378"/>
        <dbReference type="ChEBI" id="CHEBI:30616"/>
        <dbReference type="ChEBI" id="CHEBI:33019"/>
        <dbReference type="ChEBI" id="CHEBI:58315"/>
        <dbReference type="ChEBI" id="CHEBI:78442"/>
        <dbReference type="ChEBI" id="CHEBI:78536"/>
        <dbReference type="ChEBI" id="CHEBI:456215"/>
        <dbReference type="EC" id="6.1.1.1"/>
    </reaction>
</comment>
<dbReference type="InterPro" id="IPR036986">
    <property type="entry name" value="S4_RNA-bd_sf"/>
</dbReference>
<dbReference type="EMBL" id="AP011801">
    <property type="protein sequence ID" value="BAL58717.1"/>
    <property type="molecule type" value="Genomic_DNA"/>
</dbReference>
<dbReference type="GO" id="GO:0005829">
    <property type="term" value="C:cytosol"/>
    <property type="evidence" value="ECO:0007669"/>
    <property type="project" value="TreeGrafter"/>
</dbReference>
<dbReference type="Pfam" id="PF00579">
    <property type="entry name" value="tRNA-synt_1b"/>
    <property type="match status" value="1"/>
</dbReference>
<dbReference type="SUPFAM" id="SSF55174">
    <property type="entry name" value="Alpha-L RNA-binding motif"/>
    <property type="match status" value="1"/>
</dbReference>
<dbReference type="InterPro" id="IPR024088">
    <property type="entry name" value="Tyr-tRNA-ligase_bac-type"/>
</dbReference>
<evidence type="ECO:0000256" key="10">
    <source>
        <dbReference type="HAMAP-Rule" id="MF_02007"/>
    </source>
</evidence>
<dbReference type="FunFam" id="3.40.50.620:FF:000061">
    <property type="entry name" value="Tyrosine--tRNA ligase"/>
    <property type="match status" value="1"/>
</dbReference>
<dbReference type="GO" id="GO:0006437">
    <property type="term" value="P:tyrosyl-tRNA aminoacylation"/>
    <property type="evidence" value="ECO:0007669"/>
    <property type="project" value="UniProtKB-UniRule"/>
</dbReference>
<evidence type="ECO:0000256" key="7">
    <source>
        <dbReference type="ARBA" id="ARBA00022917"/>
    </source>
</evidence>
<accession>H5SRK0</accession>
<keyword evidence="2 10" id="KW-0963">Cytoplasm</keyword>
<protein>
    <recommendedName>
        <fullName evidence="10">Tyrosine--tRNA ligase</fullName>
        <ecNumber evidence="10">6.1.1.1</ecNumber>
    </recommendedName>
    <alternativeName>
        <fullName evidence="10">Tyrosyl-tRNA synthetase</fullName>
        <shortName evidence="10">TyrRS</shortName>
    </alternativeName>
</protein>
<dbReference type="GO" id="GO:0004831">
    <property type="term" value="F:tyrosine-tRNA ligase activity"/>
    <property type="evidence" value="ECO:0007669"/>
    <property type="project" value="UniProtKB-UniRule"/>
</dbReference>
<dbReference type="PROSITE" id="PS50889">
    <property type="entry name" value="S4"/>
    <property type="match status" value="1"/>
</dbReference>
<feature type="short sequence motif" description="'KMSKS' region" evidence="10">
    <location>
        <begin position="232"/>
        <end position="236"/>
    </location>
</feature>
<evidence type="ECO:0000256" key="4">
    <source>
        <dbReference type="ARBA" id="ARBA00022741"/>
    </source>
</evidence>
<dbReference type="Pfam" id="PF01479">
    <property type="entry name" value="S4"/>
    <property type="match status" value="1"/>
</dbReference>
<dbReference type="Gene3D" id="1.10.240.10">
    <property type="entry name" value="Tyrosyl-Transfer RNA Synthetase"/>
    <property type="match status" value="1"/>
</dbReference>
<evidence type="ECO:0000313" key="13">
    <source>
        <dbReference type="EMBL" id="BAL58717.1"/>
    </source>
</evidence>
<evidence type="ECO:0000256" key="8">
    <source>
        <dbReference type="ARBA" id="ARBA00023146"/>
    </source>
</evidence>
<evidence type="ECO:0000256" key="1">
    <source>
        <dbReference type="ARBA" id="ARBA00011738"/>
    </source>
</evidence>
<reference evidence="13" key="1">
    <citation type="journal article" date="2005" name="Environ. Microbiol.">
        <title>Genetic and functional properties of uncultivated thermophilic crenarchaeotes from a subsurface gold mine as revealed by analysis of genome fragments.</title>
        <authorList>
            <person name="Nunoura T."/>
            <person name="Hirayama H."/>
            <person name="Takami H."/>
            <person name="Oida H."/>
            <person name="Nishi S."/>
            <person name="Shimamura S."/>
            <person name="Suzuki Y."/>
            <person name="Inagaki F."/>
            <person name="Takai K."/>
            <person name="Nealson K.H."/>
            <person name="Horikoshi K."/>
        </authorList>
    </citation>
    <scope>NUCLEOTIDE SEQUENCE</scope>
</reference>
<keyword evidence="7 10" id="KW-0648">Protein biosynthesis</keyword>
<dbReference type="InterPro" id="IPR002942">
    <property type="entry name" value="S4_RNA-bd"/>
</dbReference>
<dbReference type="InterPro" id="IPR024108">
    <property type="entry name" value="Tyr-tRNA-ligase_bac_2"/>
</dbReference>
<evidence type="ECO:0000256" key="9">
    <source>
        <dbReference type="ARBA" id="ARBA00048248"/>
    </source>
</evidence>
<keyword evidence="6 11" id="KW-0694">RNA-binding</keyword>